<dbReference type="InterPro" id="IPR038882">
    <property type="entry name" value="Rcf3"/>
</dbReference>
<name>A0A2B7WL56_POLH7</name>
<dbReference type="Proteomes" id="UP000224634">
    <property type="component" value="Unassembled WGS sequence"/>
</dbReference>
<evidence type="ECO:0000313" key="2">
    <source>
        <dbReference type="EMBL" id="PGG97251.1"/>
    </source>
</evidence>
<dbReference type="AlphaFoldDB" id="A0A2B7WL56"/>
<dbReference type="PANTHER" id="PTHR39153">
    <property type="entry name" value="AGR244WP"/>
    <property type="match status" value="1"/>
</dbReference>
<feature type="region of interest" description="Disordered" evidence="1">
    <location>
        <begin position="54"/>
        <end position="75"/>
    </location>
</feature>
<evidence type="ECO:0000313" key="3">
    <source>
        <dbReference type="Proteomes" id="UP000224634"/>
    </source>
</evidence>
<reference evidence="2 3" key="1">
    <citation type="submission" date="2017-10" db="EMBL/GenBank/DDBJ databases">
        <title>Comparative genomics in systemic dimorphic fungi from Ajellomycetaceae.</title>
        <authorList>
            <person name="Munoz J.F."/>
            <person name="Mcewen J.G."/>
            <person name="Clay O.K."/>
            <person name="Cuomo C.A."/>
        </authorList>
    </citation>
    <scope>NUCLEOTIDE SEQUENCE [LARGE SCALE GENOMIC DNA]</scope>
    <source>
        <strain evidence="2 3">UAMH7299</strain>
    </source>
</reference>
<comment type="caution">
    <text evidence="2">The sequence shown here is derived from an EMBL/GenBank/DDBJ whole genome shotgun (WGS) entry which is preliminary data.</text>
</comment>
<organism evidence="2 3">
    <name type="scientific">Polytolypa hystricis (strain UAMH7299)</name>
    <dbReference type="NCBI Taxonomy" id="1447883"/>
    <lineage>
        <taxon>Eukaryota</taxon>
        <taxon>Fungi</taxon>
        <taxon>Dikarya</taxon>
        <taxon>Ascomycota</taxon>
        <taxon>Pezizomycotina</taxon>
        <taxon>Eurotiomycetes</taxon>
        <taxon>Eurotiomycetidae</taxon>
        <taxon>Onygenales</taxon>
        <taxon>Onygenales incertae sedis</taxon>
        <taxon>Polytolypa</taxon>
    </lineage>
</organism>
<feature type="compositionally biased region" description="Low complexity" evidence="1">
    <location>
        <begin position="58"/>
        <end position="67"/>
    </location>
</feature>
<accession>A0A2B7WL56</accession>
<dbReference type="PANTHER" id="PTHR39153:SF1">
    <property type="entry name" value="AGR244WP"/>
    <property type="match status" value="1"/>
</dbReference>
<keyword evidence="3" id="KW-1185">Reference proteome</keyword>
<sequence length="149" mass="16583">MPPPSSQRGDIEPPPEFMHEATKGFLTGAVRFGSLSLLAHLILILPHPFHYTPPSSPPSSTTAAAPTNHRGPTPRKPAPFLYRPLISFSHSLAPISRVYRGLTPQFKVFIQLSAVTLGGCIWAEKRVAEYLEVMRRVKRAERMRTEEGE</sequence>
<dbReference type="OrthoDB" id="3979469at2759"/>
<dbReference type="STRING" id="1447883.A0A2B7WL56"/>
<protein>
    <submittedName>
        <fullName evidence="2">Uncharacterized protein</fullName>
    </submittedName>
</protein>
<evidence type="ECO:0000256" key="1">
    <source>
        <dbReference type="SAM" id="MobiDB-lite"/>
    </source>
</evidence>
<dbReference type="EMBL" id="PDNA01000327">
    <property type="protein sequence ID" value="PGG97251.1"/>
    <property type="molecule type" value="Genomic_DNA"/>
</dbReference>
<gene>
    <name evidence="2" type="ORF">AJ80_09720</name>
</gene>
<proteinExistence type="predicted"/>